<evidence type="ECO:0000313" key="1">
    <source>
        <dbReference type="EMBL" id="KIK12400.1"/>
    </source>
</evidence>
<proteinExistence type="predicted"/>
<accession>A0A0C9XJC3</accession>
<dbReference type="EMBL" id="KN834087">
    <property type="protein sequence ID" value="KIK12400.1"/>
    <property type="molecule type" value="Genomic_DNA"/>
</dbReference>
<evidence type="ECO:0000313" key="2">
    <source>
        <dbReference type="Proteomes" id="UP000054018"/>
    </source>
</evidence>
<gene>
    <name evidence="1" type="ORF">PISMIDRAFT_689501</name>
</gene>
<dbReference type="Proteomes" id="UP000054018">
    <property type="component" value="Unassembled WGS sequence"/>
</dbReference>
<dbReference type="HOGENOM" id="CLU_3069605_0_0_1"/>
<reference evidence="1 2" key="1">
    <citation type="submission" date="2014-04" db="EMBL/GenBank/DDBJ databases">
        <authorList>
            <consortium name="DOE Joint Genome Institute"/>
            <person name="Kuo A."/>
            <person name="Kohler A."/>
            <person name="Costa M.D."/>
            <person name="Nagy L.G."/>
            <person name="Floudas D."/>
            <person name="Copeland A."/>
            <person name="Barry K.W."/>
            <person name="Cichocki N."/>
            <person name="Veneault-Fourrey C."/>
            <person name="LaButti K."/>
            <person name="Lindquist E.A."/>
            <person name="Lipzen A."/>
            <person name="Lundell T."/>
            <person name="Morin E."/>
            <person name="Murat C."/>
            <person name="Sun H."/>
            <person name="Tunlid A."/>
            <person name="Henrissat B."/>
            <person name="Grigoriev I.V."/>
            <person name="Hibbett D.S."/>
            <person name="Martin F."/>
            <person name="Nordberg H.P."/>
            <person name="Cantor M.N."/>
            <person name="Hua S.X."/>
        </authorList>
    </citation>
    <scope>NUCLEOTIDE SEQUENCE [LARGE SCALE GENOMIC DNA]</scope>
    <source>
        <strain evidence="1 2">441</strain>
    </source>
</reference>
<protein>
    <submittedName>
        <fullName evidence="1">Uncharacterized protein</fullName>
    </submittedName>
</protein>
<dbReference type="AlphaFoldDB" id="A0A0C9XJC3"/>
<name>A0A0C9XJC3_9AGAM</name>
<reference evidence="2" key="2">
    <citation type="submission" date="2015-01" db="EMBL/GenBank/DDBJ databases">
        <title>Evolutionary Origins and Diversification of the Mycorrhizal Mutualists.</title>
        <authorList>
            <consortium name="DOE Joint Genome Institute"/>
            <consortium name="Mycorrhizal Genomics Consortium"/>
            <person name="Kohler A."/>
            <person name="Kuo A."/>
            <person name="Nagy L.G."/>
            <person name="Floudas D."/>
            <person name="Copeland A."/>
            <person name="Barry K.W."/>
            <person name="Cichocki N."/>
            <person name="Veneault-Fourrey C."/>
            <person name="LaButti K."/>
            <person name="Lindquist E.A."/>
            <person name="Lipzen A."/>
            <person name="Lundell T."/>
            <person name="Morin E."/>
            <person name="Murat C."/>
            <person name="Riley R."/>
            <person name="Ohm R."/>
            <person name="Sun H."/>
            <person name="Tunlid A."/>
            <person name="Henrissat B."/>
            <person name="Grigoriev I.V."/>
            <person name="Hibbett D.S."/>
            <person name="Martin F."/>
        </authorList>
    </citation>
    <scope>NUCLEOTIDE SEQUENCE [LARGE SCALE GENOMIC DNA]</scope>
    <source>
        <strain evidence="2">441</strain>
    </source>
</reference>
<sequence>MSAMQSPSWKLAQHVPPLHECLFAVLQYVSGPCVGPSTKRYSGEVHPEPEWPV</sequence>
<organism evidence="1 2">
    <name type="scientific">Pisolithus microcarpus 441</name>
    <dbReference type="NCBI Taxonomy" id="765257"/>
    <lineage>
        <taxon>Eukaryota</taxon>
        <taxon>Fungi</taxon>
        <taxon>Dikarya</taxon>
        <taxon>Basidiomycota</taxon>
        <taxon>Agaricomycotina</taxon>
        <taxon>Agaricomycetes</taxon>
        <taxon>Agaricomycetidae</taxon>
        <taxon>Boletales</taxon>
        <taxon>Sclerodermatineae</taxon>
        <taxon>Pisolithaceae</taxon>
        <taxon>Pisolithus</taxon>
    </lineage>
</organism>
<keyword evidence="2" id="KW-1185">Reference proteome</keyword>